<organism evidence="6 7">
    <name type="scientific">Ceratocystis lukuohia</name>
    <dbReference type="NCBI Taxonomy" id="2019550"/>
    <lineage>
        <taxon>Eukaryota</taxon>
        <taxon>Fungi</taxon>
        <taxon>Dikarya</taxon>
        <taxon>Ascomycota</taxon>
        <taxon>Pezizomycotina</taxon>
        <taxon>Sordariomycetes</taxon>
        <taxon>Hypocreomycetidae</taxon>
        <taxon>Microascales</taxon>
        <taxon>Ceratocystidaceae</taxon>
        <taxon>Ceratocystis</taxon>
    </lineage>
</organism>
<dbReference type="PANTHER" id="PTHR11880:SF2">
    <property type="entry name" value="SMALL RIBOSOMAL SUBUNIT PROTEIN US19"/>
    <property type="match status" value="1"/>
</dbReference>
<dbReference type="Gene3D" id="3.30.860.10">
    <property type="entry name" value="30s Ribosomal Protein S19, Chain A"/>
    <property type="match status" value="1"/>
</dbReference>
<accession>A0ABR4MES4</accession>
<evidence type="ECO:0000256" key="1">
    <source>
        <dbReference type="ARBA" id="ARBA00007345"/>
    </source>
</evidence>
<dbReference type="SUPFAM" id="SSF54570">
    <property type="entry name" value="Ribosomal protein S19"/>
    <property type="match status" value="1"/>
</dbReference>
<dbReference type="RefSeq" id="XP_070857951.1">
    <property type="nucleotide sequence ID" value="XM_071003631.1"/>
</dbReference>
<dbReference type="GO" id="GO:0005840">
    <property type="term" value="C:ribosome"/>
    <property type="evidence" value="ECO:0007669"/>
    <property type="project" value="UniProtKB-KW"/>
</dbReference>
<protein>
    <submittedName>
        <fullName evidence="6">40S ribosomal protein S15</fullName>
    </submittedName>
</protein>
<evidence type="ECO:0000313" key="6">
    <source>
        <dbReference type="EMBL" id="KAL2886771.1"/>
    </source>
</evidence>
<comment type="similarity">
    <text evidence="1 4">Belongs to the universal ribosomal protein uS19 family.</text>
</comment>
<evidence type="ECO:0000259" key="5">
    <source>
        <dbReference type="Pfam" id="PF06985"/>
    </source>
</evidence>
<dbReference type="NCBIfam" id="NF003121">
    <property type="entry name" value="PRK04038.1"/>
    <property type="match status" value="1"/>
</dbReference>
<reference evidence="6 7" key="1">
    <citation type="submission" date="2020-05" db="EMBL/GenBank/DDBJ databases">
        <title>Ceratocystis lukuohia genome.</title>
        <authorList>
            <person name="Harrington T.C."/>
            <person name="Kim K."/>
            <person name="Mayers C.G."/>
        </authorList>
    </citation>
    <scope>NUCLEOTIDE SEQUENCE [LARGE SCALE GENOMIC DNA]</scope>
    <source>
        <strain evidence="6 7">C4212</strain>
    </source>
</reference>
<evidence type="ECO:0000313" key="7">
    <source>
        <dbReference type="Proteomes" id="UP001610728"/>
    </source>
</evidence>
<sequence>MTLHNFCRTCSSLVQNLSDNALANLAAQPSPDAAGFGGYEPSQIKIYFDQDYPTRLNDSDDKTVGACSFCSFLLQNVVQVKDGQVASEEVVVKIFRDAERGTFCLDFDFITHNRNPVDTYQVYQCALHHYNPWVIRDLRRELQATNHELNHKKFVPNRLLNIRDFKSSGSLHLSLRDGVLAELADKGGWPYYATLSYSWGNSPESASAQLKTTREMFDEYMNNIPFEQLPDTVKDAITVCCHLDIPYLWVDALCIIQDDCKDWEQEGSQMALIYKFSFATICAANTTSCHQSFLDRSRLAALESSAPTLLNIPLTPSTDPSQVQGYLSISKDDENAKTLEMQYRDDINNSYWASRGWVFQEQCLSKRLIIFGAPNVYFKSPSHAVKLEGINQRVQQDIKLAFTKIADTKNLAKAATQWYGIAQRYQNKGLTVASDRLPALSGLANEFAYIMGFAASDFVAGNWRQTFITDISWEQEQPQHNLSALIKQLEASALASQLRFPVSTDESNIVRTDDTKTGIIPSWSWMRDVNQGGDCWWMPNVETYEPCQEGAREWDVRTATPGSNPFGAITGGYIVLHGKLVSLSSCFEDDMYIKSQERHLLNLQYRRRSLAFISVKFDGLIGDYDIGSLCILPLLQSPVALDLSKDLELASLECDSNNLRGLVLHRAAENGLPEGEIPSRFPIASLSTTTRHNAVRDIVNRKSYSPHNTSAKMADDEYNAVEAAEIKRKRTFRKFSYRGVDLDALLDLSSDELRKIVHARARRRINRGLKRRPMGLIKKLRKAKQEAEPNEKPEPVKTHLRNMLVVPEMIGSVIGIYSGKEFNQVEVKPEMVGHYLGEFSISYKPVKHGRPGIGATHSSRFIPLK</sequence>
<name>A0ABR4MES4_9PEZI</name>
<gene>
    <name evidence="6" type="ORF">HOO65_060601</name>
</gene>
<dbReference type="PROSITE" id="PS00323">
    <property type="entry name" value="RIBOSOMAL_S19"/>
    <property type="match status" value="1"/>
</dbReference>
<dbReference type="HAMAP" id="MF_00531">
    <property type="entry name" value="Ribosomal_uS19"/>
    <property type="match status" value="1"/>
</dbReference>
<dbReference type="PANTHER" id="PTHR11880">
    <property type="entry name" value="RIBOSOMAL PROTEIN S19P FAMILY MEMBER"/>
    <property type="match status" value="1"/>
</dbReference>
<dbReference type="GeneID" id="98119997"/>
<feature type="domain" description="Heterokaryon incompatibility" evidence="5">
    <location>
        <begin position="192"/>
        <end position="361"/>
    </location>
</feature>
<keyword evidence="3 4" id="KW-0687">Ribonucleoprotein</keyword>
<evidence type="ECO:0000256" key="2">
    <source>
        <dbReference type="ARBA" id="ARBA00022980"/>
    </source>
</evidence>
<comment type="caution">
    <text evidence="6">The sequence shown here is derived from an EMBL/GenBank/DDBJ whole genome shotgun (WGS) entry which is preliminary data.</text>
</comment>
<dbReference type="InterPro" id="IPR005713">
    <property type="entry name" value="Ribosomal_uS19_euk/arc"/>
</dbReference>
<dbReference type="InterPro" id="IPR010730">
    <property type="entry name" value="HET"/>
</dbReference>
<dbReference type="Pfam" id="PF06985">
    <property type="entry name" value="HET"/>
    <property type="match status" value="1"/>
</dbReference>
<dbReference type="EMBL" id="JABSNW010000006">
    <property type="protein sequence ID" value="KAL2886771.1"/>
    <property type="molecule type" value="Genomic_DNA"/>
</dbReference>
<dbReference type="InterPro" id="IPR020934">
    <property type="entry name" value="Ribosomal_uS19_CS"/>
</dbReference>
<keyword evidence="7" id="KW-1185">Reference proteome</keyword>
<dbReference type="NCBIfam" id="TIGR01025">
    <property type="entry name" value="uS19_arch"/>
    <property type="match status" value="1"/>
</dbReference>
<evidence type="ECO:0000256" key="4">
    <source>
        <dbReference type="RuleBase" id="RU003485"/>
    </source>
</evidence>
<dbReference type="InterPro" id="IPR002222">
    <property type="entry name" value="Ribosomal_uS19"/>
</dbReference>
<keyword evidence="2 4" id="KW-0689">Ribosomal protein</keyword>
<proteinExistence type="inferred from homology"/>
<evidence type="ECO:0000256" key="3">
    <source>
        <dbReference type="ARBA" id="ARBA00023274"/>
    </source>
</evidence>
<dbReference type="InterPro" id="IPR023575">
    <property type="entry name" value="Ribosomal_uS19_SF"/>
</dbReference>
<dbReference type="PRINTS" id="PR00975">
    <property type="entry name" value="RIBOSOMALS19"/>
</dbReference>
<dbReference type="Proteomes" id="UP001610728">
    <property type="component" value="Unassembled WGS sequence"/>
</dbReference>
<dbReference type="Pfam" id="PF00203">
    <property type="entry name" value="Ribosomal_S19"/>
    <property type="match status" value="1"/>
</dbReference>